<reference evidence="15 16" key="1">
    <citation type="journal article" date="2007" name="Science">
        <title>Sea anemone genome reveals ancestral eumetazoan gene repertoire and genomic organization.</title>
        <authorList>
            <person name="Putnam N.H."/>
            <person name="Srivastava M."/>
            <person name="Hellsten U."/>
            <person name="Dirks B."/>
            <person name="Chapman J."/>
            <person name="Salamov A."/>
            <person name="Terry A."/>
            <person name="Shapiro H."/>
            <person name="Lindquist E."/>
            <person name="Kapitonov V.V."/>
            <person name="Jurka J."/>
            <person name="Genikhovich G."/>
            <person name="Grigoriev I.V."/>
            <person name="Lucas S.M."/>
            <person name="Steele R.E."/>
            <person name="Finnerty J.R."/>
            <person name="Technau U."/>
            <person name="Martindale M.Q."/>
            <person name="Rokhsar D.S."/>
        </authorList>
    </citation>
    <scope>NUCLEOTIDE SEQUENCE [LARGE SCALE GENOMIC DNA]</scope>
    <source>
        <strain evidence="16">CH2 X CH6</strain>
    </source>
</reference>
<keyword evidence="16" id="KW-1185">Reference proteome</keyword>
<keyword evidence="3 13" id="KW-0812">Transmembrane</keyword>
<dbReference type="AlphaFoldDB" id="A7T5G4"/>
<sequence>MFELLQVDVYAGFLHDAVLLYALALNSTLAAGGNITDGRTVARHMMNRSFVGVTGEVFIDENGDRTVAFQLRNHQNRSLVKIANYFRVTDTLEILNNTIVWPGGGTNPPLGRPECGFDNELCTPAEIWKTIVYVLVPVMVLILIFMSFAFFLRKRSFEAALHNDMWKIKAEDVQFTKKVLGGSFQSKRSMLSSNGDLASNFSNVLTDEQRKEQIFTTVAFYKSTLVAVKKLRKTHVYLDRTVLLELKEVRDIQHPNINPFIGACVDTPNIWILTQYCNKGSLQV</sequence>
<evidence type="ECO:0000256" key="7">
    <source>
        <dbReference type="ARBA" id="ARBA00023134"/>
    </source>
</evidence>
<name>A7T5G4_NEMVE</name>
<evidence type="ECO:0000256" key="12">
    <source>
        <dbReference type="ARBA" id="ARBA00023293"/>
    </source>
</evidence>
<evidence type="ECO:0000256" key="8">
    <source>
        <dbReference type="ARBA" id="ARBA00023136"/>
    </source>
</evidence>
<dbReference type="PANTHER" id="PTHR11920:SF335">
    <property type="entry name" value="GUANYLATE CYCLASE"/>
    <property type="match status" value="1"/>
</dbReference>
<proteinExistence type="predicted"/>
<gene>
    <name evidence="15" type="ORF">NEMVEDRAFT_v1g222590</name>
</gene>
<dbReference type="Proteomes" id="UP000001593">
    <property type="component" value="Unassembled WGS sequence"/>
</dbReference>
<dbReference type="GO" id="GO:0016020">
    <property type="term" value="C:membrane"/>
    <property type="evidence" value="ECO:0007669"/>
    <property type="project" value="UniProtKB-SubCell"/>
</dbReference>
<organism evidence="15 16">
    <name type="scientific">Nematostella vectensis</name>
    <name type="common">Starlet sea anemone</name>
    <dbReference type="NCBI Taxonomy" id="45351"/>
    <lineage>
        <taxon>Eukaryota</taxon>
        <taxon>Metazoa</taxon>
        <taxon>Cnidaria</taxon>
        <taxon>Anthozoa</taxon>
        <taxon>Hexacorallia</taxon>
        <taxon>Actiniaria</taxon>
        <taxon>Edwardsiidae</taxon>
        <taxon>Nematostella</taxon>
    </lineage>
</organism>
<dbReference type="EC" id="4.6.1.2" evidence="2"/>
<dbReference type="InterPro" id="IPR001170">
    <property type="entry name" value="ANPR/GUC"/>
</dbReference>
<dbReference type="InParanoid" id="A7T5G4"/>
<feature type="domain" description="Protein kinase" evidence="14">
    <location>
        <begin position="173"/>
        <end position="284"/>
    </location>
</feature>
<evidence type="ECO:0000256" key="3">
    <source>
        <dbReference type="ARBA" id="ARBA00022692"/>
    </source>
</evidence>
<dbReference type="SUPFAM" id="SSF53822">
    <property type="entry name" value="Periplasmic binding protein-like I"/>
    <property type="match status" value="1"/>
</dbReference>
<evidence type="ECO:0000256" key="11">
    <source>
        <dbReference type="ARBA" id="ARBA00023239"/>
    </source>
</evidence>
<evidence type="ECO:0000256" key="2">
    <source>
        <dbReference type="ARBA" id="ARBA00012202"/>
    </source>
</evidence>
<keyword evidence="12" id="KW-0141">cGMP biosynthesis</keyword>
<dbReference type="HOGENOM" id="CLU_051736_0_0_1"/>
<evidence type="ECO:0000256" key="4">
    <source>
        <dbReference type="ARBA" id="ARBA00022729"/>
    </source>
</evidence>
<dbReference type="STRING" id="45351.A7T5G4"/>
<evidence type="ECO:0000313" key="15">
    <source>
        <dbReference type="EMBL" id="EDO28801.1"/>
    </source>
</evidence>
<dbReference type="Gene3D" id="3.40.50.2300">
    <property type="match status" value="1"/>
</dbReference>
<accession>A7T5G4</accession>
<dbReference type="InterPro" id="IPR000719">
    <property type="entry name" value="Prot_kinase_dom"/>
</dbReference>
<evidence type="ECO:0000256" key="13">
    <source>
        <dbReference type="SAM" id="Phobius"/>
    </source>
</evidence>
<dbReference type="EMBL" id="DS471163">
    <property type="protein sequence ID" value="EDO28801.1"/>
    <property type="molecule type" value="Genomic_DNA"/>
</dbReference>
<dbReference type="Gene3D" id="3.30.200.20">
    <property type="entry name" value="Phosphorylase Kinase, domain 1"/>
    <property type="match status" value="1"/>
</dbReference>
<dbReference type="InterPro" id="IPR001245">
    <property type="entry name" value="Ser-Thr/Tyr_kinase_cat_dom"/>
</dbReference>
<dbReference type="KEGG" id="nve:5499277"/>
<keyword evidence="5" id="KW-0547">Nucleotide-binding</keyword>
<dbReference type="Pfam" id="PF01094">
    <property type="entry name" value="ANF_receptor"/>
    <property type="match status" value="1"/>
</dbReference>
<dbReference type="PANTHER" id="PTHR11920">
    <property type="entry name" value="GUANYLYL CYCLASE"/>
    <property type="match status" value="1"/>
</dbReference>
<evidence type="ECO:0000256" key="6">
    <source>
        <dbReference type="ARBA" id="ARBA00022989"/>
    </source>
</evidence>
<evidence type="ECO:0000313" key="16">
    <source>
        <dbReference type="Proteomes" id="UP000001593"/>
    </source>
</evidence>
<dbReference type="GO" id="GO:0005524">
    <property type="term" value="F:ATP binding"/>
    <property type="evidence" value="ECO:0007669"/>
    <property type="project" value="InterPro"/>
</dbReference>
<dbReference type="SUPFAM" id="SSF56112">
    <property type="entry name" value="Protein kinase-like (PK-like)"/>
    <property type="match status" value="1"/>
</dbReference>
<dbReference type="Pfam" id="PF07714">
    <property type="entry name" value="PK_Tyr_Ser-Thr"/>
    <property type="match status" value="1"/>
</dbReference>
<dbReference type="GO" id="GO:0005525">
    <property type="term" value="F:GTP binding"/>
    <property type="evidence" value="ECO:0007669"/>
    <property type="project" value="UniProtKB-KW"/>
</dbReference>
<keyword evidence="10" id="KW-0325">Glycoprotein</keyword>
<keyword evidence="8 13" id="KW-0472">Membrane</keyword>
<dbReference type="InterPro" id="IPR001828">
    <property type="entry name" value="ANF_lig-bd_rcpt"/>
</dbReference>
<evidence type="ECO:0000256" key="10">
    <source>
        <dbReference type="ARBA" id="ARBA00023180"/>
    </source>
</evidence>
<dbReference type="eggNOG" id="KOG1023">
    <property type="taxonomic scope" value="Eukaryota"/>
</dbReference>
<keyword evidence="6 13" id="KW-1133">Transmembrane helix</keyword>
<keyword evidence="11" id="KW-0456">Lyase</keyword>
<dbReference type="InterPro" id="IPR050401">
    <property type="entry name" value="Cyclic_nucleotide_synthase"/>
</dbReference>
<dbReference type="PRINTS" id="PR00255">
    <property type="entry name" value="NATPEPTIDER"/>
</dbReference>
<protein>
    <recommendedName>
        <fullName evidence="2">guanylate cyclase</fullName>
        <ecNumber evidence="2">4.6.1.2</ecNumber>
    </recommendedName>
</protein>
<dbReference type="GO" id="GO:0004383">
    <property type="term" value="F:guanylate cyclase activity"/>
    <property type="evidence" value="ECO:0007669"/>
    <property type="project" value="UniProtKB-EC"/>
</dbReference>
<evidence type="ECO:0000256" key="9">
    <source>
        <dbReference type="ARBA" id="ARBA00023170"/>
    </source>
</evidence>
<dbReference type="GO" id="GO:0004672">
    <property type="term" value="F:protein kinase activity"/>
    <property type="evidence" value="ECO:0007669"/>
    <property type="project" value="InterPro"/>
</dbReference>
<dbReference type="PROSITE" id="PS50011">
    <property type="entry name" value="PROTEIN_KINASE_DOM"/>
    <property type="match status" value="1"/>
</dbReference>
<keyword evidence="7" id="KW-0342">GTP-binding</keyword>
<evidence type="ECO:0000256" key="1">
    <source>
        <dbReference type="ARBA" id="ARBA00004479"/>
    </source>
</evidence>
<dbReference type="PhylomeDB" id="A7T5G4"/>
<evidence type="ECO:0000256" key="5">
    <source>
        <dbReference type="ARBA" id="ARBA00022741"/>
    </source>
</evidence>
<feature type="transmembrane region" description="Helical" evidence="13">
    <location>
        <begin position="131"/>
        <end position="152"/>
    </location>
</feature>
<evidence type="ECO:0000259" key="14">
    <source>
        <dbReference type="PROSITE" id="PS50011"/>
    </source>
</evidence>
<keyword evidence="4" id="KW-0732">Signal</keyword>
<comment type="subcellular location">
    <subcellularLocation>
        <location evidence="1">Membrane</location>
        <topology evidence="1">Single-pass type I membrane protein</topology>
    </subcellularLocation>
</comment>
<dbReference type="OMA" id="DNELCTP"/>
<dbReference type="InterPro" id="IPR028082">
    <property type="entry name" value="Peripla_BP_I"/>
</dbReference>
<dbReference type="InterPro" id="IPR011009">
    <property type="entry name" value="Kinase-like_dom_sf"/>
</dbReference>
<keyword evidence="9" id="KW-0675">Receptor</keyword>